<dbReference type="SUPFAM" id="SSF103473">
    <property type="entry name" value="MFS general substrate transporter"/>
    <property type="match status" value="1"/>
</dbReference>
<dbReference type="InterPro" id="IPR011701">
    <property type="entry name" value="MFS"/>
</dbReference>
<gene>
    <name evidence="2" type="ORF">U6N30_32350</name>
</gene>
<keyword evidence="1" id="KW-0812">Transmembrane</keyword>
<feature type="transmembrane region" description="Helical" evidence="1">
    <location>
        <begin position="143"/>
        <end position="164"/>
    </location>
</feature>
<dbReference type="Pfam" id="PF07690">
    <property type="entry name" value="MFS_1"/>
    <property type="match status" value="1"/>
</dbReference>
<dbReference type="EMBL" id="CP141261">
    <property type="protein sequence ID" value="WRL64195.1"/>
    <property type="molecule type" value="Genomic_DNA"/>
</dbReference>
<organism evidence="2 3">
    <name type="scientific">Blastococcus brunescens</name>
    <dbReference type="NCBI Taxonomy" id="1564165"/>
    <lineage>
        <taxon>Bacteria</taxon>
        <taxon>Bacillati</taxon>
        <taxon>Actinomycetota</taxon>
        <taxon>Actinomycetes</taxon>
        <taxon>Geodermatophilales</taxon>
        <taxon>Geodermatophilaceae</taxon>
        <taxon>Blastococcus</taxon>
    </lineage>
</organism>
<feature type="transmembrane region" description="Helical" evidence="1">
    <location>
        <begin position="71"/>
        <end position="88"/>
    </location>
</feature>
<evidence type="ECO:0000313" key="3">
    <source>
        <dbReference type="Proteomes" id="UP001324287"/>
    </source>
</evidence>
<sequence length="186" mass="18723">MRYRGVKTTMYASMALLSTVDILTAYLPLLGEQRGISPVAVGVLLALRSAATISSRLLLDVMLRWRSRERLIVISAGGAAVALAVVPVEGIGLVGMAAAMVVGGFLLGVGQPLTMSMLAMAVPGNARSSVLALRMVANRVGQVAVPGTAGVVAGAAGAAGAWWLSCVVLATAAVVSRRAGPGSLGA</sequence>
<dbReference type="Gene3D" id="1.20.1250.20">
    <property type="entry name" value="MFS general substrate transporter like domains"/>
    <property type="match status" value="1"/>
</dbReference>
<keyword evidence="1" id="KW-0472">Membrane</keyword>
<feature type="transmembrane region" description="Helical" evidence="1">
    <location>
        <begin position="12"/>
        <end position="30"/>
    </location>
</feature>
<evidence type="ECO:0000313" key="2">
    <source>
        <dbReference type="EMBL" id="WRL64195.1"/>
    </source>
</evidence>
<dbReference type="InterPro" id="IPR036259">
    <property type="entry name" value="MFS_trans_sf"/>
</dbReference>
<dbReference type="RefSeq" id="WP_324275523.1">
    <property type="nucleotide sequence ID" value="NZ_CP141261.1"/>
</dbReference>
<keyword evidence="3" id="KW-1185">Reference proteome</keyword>
<dbReference type="Proteomes" id="UP001324287">
    <property type="component" value="Chromosome"/>
</dbReference>
<feature type="transmembrane region" description="Helical" evidence="1">
    <location>
        <begin position="36"/>
        <end position="59"/>
    </location>
</feature>
<proteinExistence type="predicted"/>
<name>A0ABZ1B596_9ACTN</name>
<protein>
    <submittedName>
        <fullName evidence="2">MFS transporter</fullName>
    </submittedName>
</protein>
<feature type="transmembrane region" description="Helical" evidence="1">
    <location>
        <begin position="94"/>
        <end position="122"/>
    </location>
</feature>
<keyword evidence="1" id="KW-1133">Transmembrane helix</keyword>
<accession>A0ABZ1B596</accession>
<reference evidence="2 3" key="1">
    <citation type="submission" date="2023-12" db="EMBL/GenBank/DDBJ databases">
        <title>Blastococcus brunescens sp. nov., an actonobacterium isolated from sandstone collected in sahara desert.</title>
        <authorList>
            <person name="Gtari M."/>
            <person name="Ghodhbane F."/>
        </authorList>
    </citation>
    <scope>NUCLEOTIDE SEQUENCE [LARGE SCALE GENOMIC DNA]</scope>
    <source>
        <strain evidence="2 3">BMG 8361</strain>
    </source>
</reference>
<evidence type="ECO:0000256" key="1">
    <source>
        <dbReference type="SAM" id="Phobius"/>
    </source>
</evidence>